<dbReference type="InterPro" id="IPR036928">
    <property type="entry name" value="AS_sf"/>
</dbReference>
<evidence type="ECO:0000256" key="6">
    <source>
        <dbReference type="ARBA" id="ARBA00022741"/>
    </source>
</evidence>
<gene>
    <name evidence="10" type="primary">gatA</name>
    <name evidence="12" type="ORF">DI536_02330</name>
</gene>
<evidence type="ECO:0000256" key="7">
    <source>
        <dbReference type="ARBA" id="ARBA00022840"/>
    </source>
</evidence>
<dbReference type="Pfam" id="PF01425">
    <property type="entry name" value="Amidase"/>
    <property type="match status" value="1"/>
</dbReference>
<organism evidence="12 13">
    <name type="scientific">Archangium gephyra</name>
    <dbReference type="NCBI Taxonomy" id="48"/>
    <lineage>
        <taxon>Bacteria</taxon>
        <taxon>Pseudomonadati</taxon>
        <taxon>Myxococcota</taxon>
        <taxon>Myxococcia</taxon>
        <taxon>Myxococcales</taxon>
        <taxon>Cystobacterineae</taxon>
        <taxon>Archangiaceae</taxon>
        <taxon>Archangium</taxon>
    </lineage>
</organism>
<dbReference type="EMBL" id="QFQP01000001">
    <property type="protein sequence ID" value="PZR18736.1"/>
    <property type="molecule type" value="Genomic_DNA"/>
</dbReference>
<dbReference type="EC" id="6.3.5.7" evidence="3 10"/>
<dbReference type="GO" id="GO:0016740">
    <property type="term" value="F:transferase activity"/>
    <property type="evidence" value="ECO:0007669"/>
    <property type="project" value="UniProtKB-KW"/>
</dbReference>
<dbReference type="SUPFAM" id="SSF75304">
    <property type="entry name" value="Amidase signature (AS) enzymes"/>
    <property type="match status" value="1"/>
</dbReference>
<dbReference type="Gene3D" id="3.90.1300.10">
    <property type="entry name" value="Amidase signature (AS) domain"/>
    <property type="match status" value="1"/>
</dbReference>
<evidence type="ECO:0000256" key="8">
    <source>
        <dbReference type="ARBA" id="ARBA00022917"/>
    </source>
</evidence>
<evidence type="ECO:0000313" key="13">
    <source>
        <dbReference type="Proteomes" id="UP000249061"/>
    </source>
</evidence>
<evidence type="ECO:0000256" key="5">
    <source>
        <dbReference type="ARBA" id="ARBA00022598"/>
    </source>
</evidence>
<evidence type="ECO:0000256" key="4">
    <source>
        <dbReference type="ARBA" id="ARBA00014428"/>
    </source>
</evidence>
<dbReference type="GO" id="GO:0050567">
    <property type="term" value="F:glutaminyl-tRNA synthase (glutamine-hydrolyzing) activity"/>
    <property type="evidence" value="ECO:0007669"/>
    <property type="project" value="UniProtKB-UniRule"/>
</dbReference>
<dbReference type="PROSITE" id="PS00571">
    <property type="entry name" value="AMIDASES"/>
    <property type="match status" value="1"/>
</dbReference>
<dbReference type="InterPro" id="IPR023631">
    <property type="entry name" value="Amidase_dom"/>
</dbReference>
<dbReference type="HAMAP" id="MF_00120">
    <property type="entry name" value="GatA"/>
    <property type="match status" value="1"/>
</dbReference>
<comment type="function">
    <text evidence="10">Allows the formation of correctly charged Gln-tRNA(Gln) through the transamidation of misacylated Glu-tRNA(Gln) in organisms which lack glutaminyl-tRNA synthetase. The reaction takes place in the presence of glutamine and ATP through an activated gamma-phospho-Glu-tRNA(Gln).</text>
</comment>
<dbReference type="GO" id="GO:0005524">
    <property type="term" value="F:ATP binding"/>
    <property type="evidence" value="ECO:0007669"/>
    <property type="project" value="UniProtKB-KW"/>
</dbReference>
<comment type="caution">
    <text evidence="12">The sequence shown here is derived from an EMBL/GenBank/DDBJ whole genome shotgun (WGS) entry which is preliminary data.</text>
</comment>
<keyword evidence="8 10" id="KW-0648">Protein biosynthesis</keyword>
<evidence type="ECO:0000256" key="9">
    <source>
        <dbReference type="ARBA" id="ARBA00047407"/>
    </source>
</evidence>
<comment type="similarity">
    <text evidence="1 10">Belongs to the amidase family. GatA subfamily.</text>
</comment>
<dbReference type="InterPro" id="IPR020556">
    <property type="entry name" value="Amidase_CS"/>
</dbReference>
<keyword evidence="5 10" id="KW-0436">Ligase</keyword>
<evidence type="ECO:0000313" key="12">
    <source>
        <dbReference type="EMBL" id="PZR18736.1"/>
    </source>
</evidence>
<dbReference type="PANTHER" id="PTHR11895">
    <property type="entry name" value="TRANSAMIDASE"/>
    <property type="match status" value="1"/>
</dbReference>
<feature type="active site" description="Charge relay system" evidence="10">
    <location>
        <position position="70"/>
    </location>
</feature>
<dbReference type="Proteomes" id="UP000249061">
    <property type="component" value="Unassembled WGS sequence"/>
</dbReference>
<dbReference type="InterPro" id="IPR004412">
    <property type="entry name" value="GatA"/>
</dbReference>
<sequence>MISELAKALASGSRSSEEVTREALKRIAETDAKVGAFLRVDEAGALAAARASDARAKKVSPLDGVPVALKDNILTAGVETTAGSRILSGFMPLRDATVTARLKAAGAVIIGKTNLDEFAMGSSTESSAFQKTHNPYALDHVPGGSSGGSAAAVAAAQVFGALGSDTGGSIRQPAALCNVVGLKPTWGRVSRSGVIAYASSLDQVGPLGRSVEDCALLLQAIAGRDVDDATSSDAPVPAFSVEGGVKGLRVGLPREYFVDGMDPEVASAIREVAKSLEDAGATVREVSLPHTRHALAAYYVIAPAEASSNLARYDGVRFGHRAKDAKQLRELYERSRAEGFGSEVKRRIMLGTFALSAGYHDAYYVKAQQVRTLIRRDFEHAFADVDVILSAASPTPAWKLGEKQNDPLAMYLMDVLTLPCNLAGLPGLSVPAAKSSGGLPIGAQLIGRAFDEVTLLRTARVIEASRELVNWRPSL</sequence>
<dbReference type="GO" id="GO:0030956">
    <property type="term" value="C:glutamyl-tRNA(Gln) amidotransferase complex"/>
    <property type="evidence" value="ECO:0007669"/>
    <property type="project" value="InterPro"/>
</dbReference>
<name>A0A2W5U2Q1_9BACT</name>
<accession>A0A2W5U2Q1</accession>
<dbReference type="GO" id="GO:0006412">
    <property type="term" value="P:translation"/>
    <property type="evidence" value="ECO:0007669"/>
    <property type="project" value="UniProtKB-UniRule"/>
</dbReference>
<comment type="subunit">
    <text evidence="2 10">Heterotrimer of A, B and C subunits.</text>
</comment>
<reference evidence="12 13" key="1">
    <citation type="submission" date="2017-08" db="EMBL/GenBank/DDBJ databases">
        <title>Infants hospitalized years apart are colonized by the same room-sourced microbial strains.</title>
        <authorList>
            <person name="Brooks B."/>
            <person name="Olm M.R."/>
            <person name="Firek B.A."/>
            <person name="Baker R."/>
            <person name="Thomas B.C."/>
            <person name="Morowitz M.J."/>
            <person name="Banfield J.F."/>
        </authorList>
    </citation>
    <scope>NUCLEOTIDE SEQUENCE [LARGE SCALE GENOMIC DNA]</scope>
    <source>
        <strain evidence="12">S2_003_000_R2_14</strain>
    </source>
</reference>
<proteinExistence type="inferred from homology"/>
<dbReference type="AlphaFoldDB" id="A0A2W5U2Q1"/>
<evidence type="ECO:0000256" key="2">
    <source>
        <dbReference type="ARBA" id="ARBA00011123"/>
    </source>
</evidence>
<feature type="active site" description="Charge relay system" evidence="10">
    <location>
        <position position="145"/>
    </location>
</feature>
<feature type="domain" description="Amidase" evidence="11">
    <location>
        <begin position="18"/>
        <end position="456"/>
    </location>
</feature>
<keyword evidence="12" id="KW-0808">Transferase</keyword>
<keyword evidence="7 10" id="KW-0067">ATP-binding</keyword>
<dbReference type="InterPro" id="IPR000120">
    <property type="entry name" value="Amidase"/>
</dbReference>
<evidence type="ECO:0000256" key="1">
    <source>
        <dbReference type="ARBA" id="ARBA00008069"/>
    </source>
</evidence>
<keyword evidence="6 10" id="KW-0547">Nucleotide-binding</keyword>
<dbReference type="NCBIfam" id="TIGR00132">
    <property type="entry name" value="gatA"/>
    <property type="match status" value="1"/>
</dbReference>
<feature type="active site" description="Acyl-ester intermediate" evidence="10">
    <location>
        <position position="169"/>
    </location>
</feature>
<evidence type="ECO:0000256" key="10">
    <source>
        <dbReference type="HAMAP-Rule" id="MF_00120"/>
    </source>
</evidence>
<dbReference type="PANTHER" id="PTHR11895:SF151">
    <property type="entry name" value="GLUTAMYL-TRNA(GLN) AMIDOTRANSFERASE SUBUNIT A"/>
    <property type="match status" value="1"/>
</dbReference>
<evidence type="ECO:0000256" key="3">
    <source>
        <dbReference type="ARBA" id="ARBA00012739"/>
    </source>
</evidence>
<comment type="catalytic activity">
    <reaction evidence="9 10">
        <text>L-glutamyl-tRNA(Gln) + L-glutamine + ATP + H2O = L-glutaminyl-tRNA(Gln) + L-glutamate + ADP + phosphate + H(+)</text>
        <dbReference type="Rhea" id="RHEA:17521"/>
        <dbReference type="Rhea" id="RHEA-COMP:9681"/>
        <dbReference type="Rhea" id="RHEA-COMP:9684"/>
        <dbReference type="ChEBI" id="CHEBI:15377"/>
        <dbReference type="ChEBI" id="CHEBI:15378"/>
        <dbReference type="ChEBI" id="CHEBI:29985"/>
        <dbReference type="ChEBI" id="CHEBI:30616"/>
        <dbReference type="ChEBI" id="CHEBI:43474"/>
        <dbReference type="ChEBI" id="CHEBI:58359"/>
        <dbReference type="ChEBI" id="CHEBI:78520"/>
        <dbReference type="ChEBI" id="CHEBI:78521"/>
        <dbReference type="ChEBI" id="CHEBI:456216"/>
        <dbReference type="EC" id="6.3.5.7"/>
    </reaction>
</comment>
<protein>
    <recommendedName>
        <fullName evidence="4 10">Glutamyl-tRNA(Gln) amidotransferase subunit A</fullName>
        <shortName evidence="10">Glu-ADT subunit A</shortName>
        <ecNumber evidence="3 10">6.3.5.7</ecNumber>
    </recommendedName>
</protein>
<evidence type="ECO:0000259" key="11">
    <source>
        <dbReference type="Pfam" id="PF01425"/>
    </source>
</evidence>